<dbReference type="SUPFAM" id="SSF53901">
    <property type="entry name" value="Thiolase-like"/>
    <property type="match status" value="1"/>
</dbReference>
<dbReference type="GO" id="GO:0004315">
    <property type="term" value="F:3-oxoacyl-[acyl-carrier-protein] synthase activity"/>
    <property type="evidence" value="ECO:0007669"/>
    <property type="project" value="InterPro"/>
</dbReference>
<evidence type="ECO:0000256" key="10">
    <source>
        <dbReference type="ARBA" id="ARBA00023315"/>
    </source>
</evidence>
<keyword evidence="4 12" id="KW-0444">Lipid biosynthesis</keyword>
<feature type="region of interest" description="ACP-binding" evidence="12">
    <location>
        <begin position="251"/>
        <end position="255"/>
    </location>
</feature>
<comment type="subunit">
    <text evidence="12">Homodimer.</text>
</comment>
<dbReference type="eggNOG" id="COG0332">
    <property type="taxonomic scope" value="Bacteria"/>
</dbReference>
<evidence type="ECO:0000256" key="11">
    <source>
        <dbReference type="ARBA" id="ARBA00051096"/>
    </source>
</evidence>
<dbReference type="UniPathway" id="UPA00094"/>
<dbReference type="GO" id="GO:0005737">
    <property type="term" value="C:cytoplasm"/>
    <property type="evidence" value="ECO:0007669"/>
    <property type="project" value="UniProtKB-SubCell"/>
</dbReference>
<evidence type="ECO:0000256" key="12">
    <source>
        <dbReference type="HAMAP-Rule" id="MF_01815"/>
    </source>
</evidence>
<dbReference type="OrthoDB" id="9815506at2"/>
<dbReference type="InterPro" id="IPR013747">
    <property type="entry name" value="ACP_syn_III_C"/>
</dbReference>
<dbReference type="Gene3D" id="3.40.47.10">
    <property type="match status" value="1"/>
</dbReference>
<comment type="catalytic activity">
    <reaction evidence="11">
        <text>malonyl-[ACP] + acetyl-CoA + H(+) = 3-oxobutanoyl-[ACP] + CO2 + CoA</text>
        <dbReference type="Rhea" id="RHEA:12080"/>
        <dbReference type="Rhea" id="RHEA-COMP:9623"/>
        <dbReference type="Rhea" id="RHEA-COMP:9625"/>
        <dbReference type="ChEBI" id="CHEBI:15378"/>
        <dbReference type="ChEBI" id="CHEBI:16526"/>
        <dbReference type="ChEBI" id="CHEBI:57287"/>
        <dbReference type="ChEBI" id="CHEBI:57288"/>
        <dbReference type="ChEBI" id="CHEBI:78449"/>
        <dbReference type="ChEBI" id="CHEBI:78450"/>
        <dbReference type="EC" id="2.3.1.180"/>
    </reaction>
    <physiologicalReaction direction="left-to-right" evidence="11">
        <dbReference type="Rhea" id="RHEA:12081"/>
    </physiologicalReaction>
</comment>
<name>A0A0H3FZK7_ZYMMA</name>
<gene>
    <name evidence="12" type="primary">fabH</name>
    <name evidence="15" type="ordered locus">Zmob_1271</name>
</gene>
<comment type="function">
    <text evidence="12">Catalyzes the condensation reaction of fatty acid synthesis by the addition to an acyl acceptor of two carbons from malonyl-ACP. Catalyzes the first condensation reaction which initiates fatty acid synthesis and may therefore play a role in governing the total rate of fatty acid production. Possesses both acetoacetyl-ACP synthase and acetyl transacylase activities. Its substrate specificity determines the biosynthesis of branched-chain and/or straight-chain of fatty acids.</text>
</comment>
<dbReference type="NCBIfam" id="TIGR00747">
    <property type="entry name" value="fabH"/>
    <property type="match status" value="1"/>
</dbReference>
<dbReference type="RefSeq" id="WP_014500967.1">
    <property type="nucleotide sequence ID" value="NC_017262.1"/>
</dbReference>
<evidence type="ECO:0000256" key="2">
    <source>
        <dbReference type="ARBA" id="ARBA00008642"/>
    </source>
</evidence>
<keyword evidence="7 12" id="KW-0443">Lipid metabolism</keyword>
<dbReference type="PANTHER" id="PTHR43091">
    <property type="entry name" value="3-OXOACYL-[ACYL-CARRIER-PROTEIN] SYNTHASE"/>
    <property type="match status" value="1"/>
</dbReference>
<evidence type="ECO:0000259" key="14">
    <source>
        <dbReference type="Pfam" id="PF08545"/>
    </source>
</evidence>
<dbReference type="GO" id="GO:0033818">
    <property type="term" value="F:beta-ketoacyl-acyl-carrier-protein synthase III activity"/>
    <property type="evidence" value="ECO:0007669"/>
    <property type="project" value="UniProtKB-UniRule"/>
</dbReference>
<evidence type="ECO:0000259" key="13">
    <source>
        <dbReference type="Pfam" id="PF08541"/>
    </source>
</evidence>
<sequence>MTMRRSAIIGTGSVLPKTRLSNDELAQNYHIDTSDAWIVERTGIRFRHIADSDETTGTLATEAARRALKNANVAPEEVGLIIVATTTPDYTLPATAMSVQADLGVGDCIAFDVQAVCSGFLYALSVADSMLRTDSAKVALVIGAETFTRLLNWEDRTTCVLFGDGAGAVVLRQTDDVEKGIQTVKLHADGRYKDLLCSDGGVSTTGTVGKLLMKGREVFRHAVTNLVSVTEEALTVSGFSASQVDWVVPHQANARILSATAQKLGVPSEQVVMTVDRHANTAAASVPLALDAAVQDGRIKSGDLVVLEAMGGGFTWGAAVIRF</sequence>
<dbReference type="EC" id="2.3.1.180" evidence="3 12"/>
<evidence type="ECO:0000256" key="8">
    <source>
        <dbReference type="ARBA" id="ARBA00023160"/>
    </source>
</evidence>
<feature type="active site" evidence="12">
    <location>
        <position position="250"/>
    </location>
</feature>
<evidence type="ECO:0000256" key="5">
    <source>
        <dbReference type="ARBA" id="ARBA00022679"/>
    </source>
</evidence>
<keyword evidence="10 12" id="KW-0012">Acyltransferase</keyword>
<evidence type="ECO:0000256" key="6">
    <source>
        <dbReference type="ARBA" id="ARBA00022832"/>
    </source>
</evidence>
<evidence type="ECO:0000256" key="9">
    <source>
        <dbReference type="ARBA" id="ARBA00023268"/>
    </source>
</evidence>
<dbReference type="HOGENOM" id="CLU_039592_3_1_5"/>
<feature type="domain" description="Beta-ketoacyl-[acyl-carrier-protein] synthase III C-terminal" evidence="13">
    <location>
        <begin position="237"/>
        <end position="322"/>
    </location>
</feature>
<reference evidence="15 16" key="1">
    <citation type="journal article" date="2011" name="J. Bacteriol.">
        <title>Genome sequence of the ethanol-producing Zymomonas mobilis subsp. mobilis lectotype strain ATCC 10988.</title>
        <authorList>
            <person name="Pappas K.M."/>
            <person name="Kouvelis V.N."/>
            <person name="Saunders E."/>
            <person name="Brettin T.S."/>
            <person name="Bruce D."/>
            <person name="Detter C."/>
            <person name="Balakireva M."/>
            <person name="Han C.S."/>
            <person name="Savvakis G."/>
            <person name="Kyrpides N.C."/>
            <person name="Typas M.A."/>
        </authorList>
    </citation>
    <scope>NUCLEOTIDE SEQUENCE [LARGE SCALE GENOMIC DNA]</scope>
    <source>
        <strain evidence="16">ATCC 10988 / DSM 424 / CCUG 17860 / LMG 404 / NCIMB 8938 / NRRL B-806 / ZM1</strain>
    </source>
</reference>
<comment type="domain">
    <text evidence="12">The last Arg residue of the ACP-binding site is essential for the weak association between ACP/AcpP and FabH.</text>
</comment>
<evidence type="ECO:0000256" key="4">
    <source>
        <dbReference type="ARBA" id="ARBA00022516"/>
    </source>
</evidence>
<proteinExistence type="inferred from homology"/>
<feature type="active site" evidence="12">
    <location>
        <position position="117"/>
    </location>
</feature>
<keyword evidence="8 12" id="KW-0275">Fatty acid biosynthesis</keyword>
<comment type="similarity">
    <text evidence="2 12">Belongs to the thiolase-like superfamily. FabH family.</text>
</comment>
<dbReference type="PANTHER" id="PTHR43091:SF1">
    <property type="entry name" value="BETA-KETOACYL-[ACYL-CARRIER-PROTEIN] SYNTHASE III, CHLOROPLASTIC"/>
    <property type="match status" value="1"/>
</dbReference>
<evidence type="ECO:0000313" key="16">
    <source>
        <dbReference type="Proteomes" id="UP000001494"/>
    </source>
</evidence>
<dbReference type="InterPro" id="IPR004655">
    <property type="entry name" value="FabH"/>
</dbReference>
<evidence type="ECO:0000256" key="3">
    <source>
        <dbReference type="ARBA" id="ARBA00012333"/>
    </source>
</evidence>
<protein>
    <recommendedName>
        <fullName evidence="3 12">Beta-ketoacyl-[acyl-carrier-protein] synthase III</fullName>
        <shortName evidence="12">Beta-ketoacyl-ACP synthase III</shortName>
        <shortName evidence="12">KAS III</shortName>
        <ecNumber evidence="3 12">2.3.1.180</ecNumber>
    </recommendedName>
    <alternativeName>
        <fullName evidence="12">3-oxoacyl-[acyl-carrier-protein] synthase 3</fullName>
    </alternativeName>
    <alternativeName>
        <fullName evidence="12">3-oxoacyl-[acyl-carrier-protein] synthase III</fullName>
    </alternativeName>
</protein>
<dbReference type="EMBL" id="CP002850">
    <property type="protein sequence ID" value="AEH63097.1"/>
    <property type="molecule type" value="Genomic_DNA"/>
</dbReference>
<keyword evidence="6 12" id="KW-0276">Fatty acid metabolism</keyword>
<dbReference type="GO" id="GO:0006633">
    <property type="term" value="P:fatty acid biosynthetic process"/>
    <property type="evidence" value="ECO:0007669"/>
    <property type="project" value="UniProtKB-UniRule"/>
</dbReference>
<dbReference type="Pfam" id="PF08545">
    <property type="entry name" value="ACP_syn_III"/>
    <property type="match status" value="1"/>
</dbReference>
<dbReference type="InterPro" id="IPR013751">
    <property type="entry name" value="ACP_syn_III_N"/>
</dbReference>
<evidence type="ECO:0000313" key="15">
    <source>
        <dbReference type="EMBL" id="AEH63097.1"/>
    </source>
</evidence>
<accession>A0A0H3FZK7</accession>
<dbReference type="NCBIfam" id="NF006829">
    <property type="entry name" value="PRK09352.1"/>
    <property type="match status" value="1"/>
</dbReference>
<dbReference type="HAMAP" id="MF_01815">
    <property type="entry name" value="FabH"/>
    <property type="match status" value="1"/>
</dbReference>
<dbReference type="CDD" id="cd00830">
    <property type="entry name" value="KAS_III"/>
    <property type="match status" value="1"/>
</dbReference>
<keyword evidence="9 12" id="KW-0511">Multifunctional enzyme</keyword>
<dbReference type="Pfam" id="PF08541">
    <property type="entry name" value="ACP_syn_III_C"/>
    <property type="match status" value="1"/>
</dbReference>
<comment type="subcellular location">
    <subcellularLocation>
        <location evidence="12">Cytoplasm</location>
    </subcellularLocation>
</comment>
<organism evidence="15 16">
    <name type="scientific">Zymomonas mobilis subsp. mobilis (strain ATCC 10988 / DSM 424 / LMG 404 / NCIMB 8938 / NRRL B-806 / ZM1)</name>
    <dbReference type="NCBI Taxonomy" id="555217"/>
    <lineage>
        <taxon>Bacteria</taxon>
        <taxon>Pseudomonadati</taxon>
        <taxon>Pseudomonadota</taxon>
        <taxon>Alphaproteobacteria</taxon>
        <taxon>Sphingomonadales</taxon>
        <taxon>Zymomonadaceae</taxon>
        <taxon>Zymomonas</taxon>
    </lineage>
</organism>
<comment type="pathway">
    <text evidence="1 12">Lipid metabolism; fatty acid biosynthesis.</text>
</comment>
<dbReference type="AlphaFoldDB" id="A0A0H3FZK7"/>
<keyword evidence="12" id="KW-0963">Cytoplasm</keyword>
<evidence type="ECO:0000256" key="7">
    <source>
        <dbReference type="ARBA" id="ARBA00023098"/>
    </source>
</evidence>
<dbReference type="FunFam" id="3.40.47.10:FF:000004">
    <property type="entry name" value="3-oxoacyl-[acyl-carrier-protein] synthase 3"/>
    <property type="match status" value="1"/>
</dbReference>
<dbReference type="Proteomes" id="UP000001494">
    <property type="component" value="Chromosome"/>
</dbReference>
<keyword evidence="5 12" id="KW-0808">Transferase</keyword>
<feature type="active site" evidence="12">
    <location>
        <position position="280"/>
    </location>
</feature>
<dbReference type="KEGG" id="zmm:Zmob_1271"/>
<evidence type="ECO:0000256" key="1">
    <source>
        <dbReference type="ARBA" id="ARBA00005194"/>
    </source>
</evidence>
<feature type="domain" description="Beta-ketoacyl-[acyl-carrier-protein] synthase III N-terminal" evidence="14">
    <location>
        <begin position="111"/>
        <end position="190"/>
    </location>
</feature>
<dbReference type="InterPro" id="IPR016039">
    <property type="entry name" value="Thiolase-like"/>
</dbReference>